<proteinExistence type="predicted"/>
<dbReference type="AlphaFoldDB" id="A0A0N5D2I7"/>
<evidence type="ECO:0000313" key="4">
    <source>
        <dbReference type="WBParaSite" id="TCLT_0000710101-mRNA-1"/>
    </source>
</evidence>
<protein>
    <submittedName>
        <fullName evidence="2 4">Uncharacterized protein</fullName>
    </submittedName>
</protein>
<name>A0A0N5D2I7_THECL</name>
<evidence type="ECO:0000313" key="3">
    <source>
        <dbReference type="Proteomes" id="UP000276776"/>
    </source>
</evidence>
<dbReference type="EMBL" id="UYYF01004473">
    <property type="protein sequence ID" value="VDN04513.1"/>
    <property type="molecule type" value="Genomic_DNA"/>
</dbReference>
<keyword evidence="3" id="KW-1185">Reference proteome</keyword>
<dbReference type="WBParaSite" id="TCLT_0000710101-mRNA-1">
    <property type="protein sequence ID" value="TCLT_0000710101-mRNA-1"/>
    <property type="gene ID" value="TCLT_0000710101"/>
</dbReference>
<evidence type="ECO:0000256" key="1">
    <source>
        <dbReference type="SAM" id="MobiDB-lite"/>
    </source>
</evidence>
<dbReference type="Proteomes" id="UP000276776">
    <property type="component" value="Unassembled WGS sequence"/>
</dbReference>
<evidence type="ECO:0000313" key="2">
    <source>
        <dbReference type="EMBL" id="VDN04513.1"/>
    </source>
</evidence>
<reference evidence="4" key="1">
    <citation type="submission" date="2017-02" db="UniProtKB">
        <authorList>
            <consortium name="WormBaseParasite"/>
        </authorList>
    </citation>
    <scope>IDENTIFICATION</scope>
</reference>
<feature type="region of interest" description="Disordered" evidence="1">
    <location>
        <begin position="1"/>
        <end position="23"/>
    </location>
</feature>
<sequence length="163" mass="17695">MQSQAGSGVETEVASPRPEMHATTHLNNVPCTVSGDWASGAPSTGSTHQGHGIHQVRFYVFIKVGTWRSHGCSFSSSAAASTTQFTPGYEAPDFKPGLQEELRLLINHLYIVRDGVVRFAIGLGKHQNSPASQTMLKAPEGLHDLLHTREGRSDHNAIFFLNC</sequence>
<organism evidence="4">
    <name type="scientific">Thelazia callipaeda</name>
    <name type="common">Oriental eyeworm</name>
    <name type="synonym">Parasitic nematode</name>
    <dbReference type="NCBI Taxonomy" id="103827"/>
    <lineage>
        <taxon>Eukaryota</taxon>
        <taxon>Metazoa</taxon>
        <taxon>Ecdysozoa</taxon>
        <taxon>Nematoda</taxon>
        <taxon>Chromadorea</taxon>
        <taxon>Rhabditida</taxon>
        <taxon>Spirurina</taxon>
        <taxon>Spiruromorpha</taxon>
        <taxon>Thelazioidea</taxon>
        <taxon>Thelaziidae</taxon>
        <taxon>Thelazia</taxon>
    </lineage>
</organism>
<gene>
    <name evidence="2" type="ORF">TCLT_LOCUS7090</name>
</gene>
<reference evidence="2 3" key="2">
    <citation type="submission" date="2018-11" db="EMBL/GenBank/DDBJ databases">
        <authorList>
            <consortium name="Pathogen Informatics"/>
        </authorList>
    </citation>
    <scope>NUCLEOTIDE SEQUENCE [LARGE SCALE GENOMIC DNA]</scope>
</reference>
<accession>A0A0N5D2I7</accession>